<name>A0A1B6NT25_9ZZZZ</name>
<dbReference type="AlphaFoldDB" id="A0A1B6NT25"/>
<comment type="caution">
    <text evidence="1">The sequence shown here is derived from an EMBL/GenBank/DDBJ whole genome shotgun (WGS) entry which is preliminary data.</text>
</comment>
<evidence type="ECO:0000313" key="1">
    <source>
        <dbReference type="EMBL" id="KTF06082.1"/>
    </source>
</evidence>
<accession>A0A1B6NT25</accession>
<reference evidence="1" key="1">
    <citation type="submission" date="2013-11" db="EMBL/GenBank/DDBJ databases">
        <title>Microbial diversity, functional groups and degradation webs in Northern and Southern Mediterranean and Red Sea marine crude oil polluted sites.</title>
        <authorList>
            <person name="Daffonchio D."/>
            <person name="Mapelli F."/>
            <person name="Ferrer M."/>
            <person name="Richter M."/>
            <person name="Cherif A."/>
            <person name="Malkawi H.I."/>
            <person name="Yakimov M.M."/>
            <person name="Abdel-Fattah Y.R."/>
            <person name="Blaghen M."/>
            <person name="Golyshin P.N."/>
            <person name="Kalogerakis N."/>
            <person name="Boon N."/>
            <person name="Magagnini M."/>
            <person name="Fava F."/>
        </authorList>
    </citation>
    <scope>NUCLEOTIDE SEQUENCE</scope>
</reference>
<dbReference type="EMBL" id="AYSL01001378">
    <property type="protein sequence ID" value="KTF06082.1"/>
    <property type="molecule type" value="Genomic_DNA"/>
</dbReference>
<organism evidence="1">
    <name type="scientific">marine sediment metagenome</name>
    <dbReference type="NCBI Taxonomy" id="412755"/>
    <lineage>
        <taxon>unclassified sequences</taxon>
        <taxon>metagenomes</taxon>
        <taxon>ecological metagenomes</taxon>
    </lineage>
</organism>
<proteinExistence type="predicted"/>
<sequence length="19" mass="2242">DGTDDIVLRNQVDGRNWRI</sequence>
<gene>
    <name evidence="1" type="ORF">MGSAQ_002422</name>
</gene>
<feature type="non-terminal residue" evidence="1">
    <location>
        <position position="1"/>
    </location>
</feature>
<protein>
    <submittedName>
        <fullName evidence="1">Uncharacterized protein</fullName>
    </submittedName>
</protein>